<dbReference type="AlphaFoldDB" id="A0A109IN89"/>
<name>A0A109IN89_9ACTN</name>
<dbReference type="InterPro" id="IPR024311">
    <property type="entry name" value="Lipocalin-like"/>
</dbReference>
<dbReference type="RefSeq" id="WP_067303677.1">
    <property type="nucleotide sequence ID" value="NZ_LRMV01000017.1"/>
</dbReference>
<proteinExistence type="predicted"/>
<dbReference type="EMBL" id="LT607752">
    <property type="protein sequence ID" value="SCG47005.1"/>
    <property type="molecule type" value="Genomic_DNA"/>
</dbReference>
<dbReference type="Proteomes" id="UP000198226">
    <property type="component" value="Chromosome I"/>
</dbReference>
<organism evidence="1 2">
    <name type="scientific">Micromonospora rifamycinica</name>
    <dbReference type="NCBI Taxonomy" id="291594"/>
    <lineage>
        <taxon>Bacteria</taxon>
        <taxon>Bacillati</taxon>
        <taxon>Actinomycetota</taxon>
        <taxon>Actinomycetes</taxon>
        <taxon>Micromonosporales</taxon>
        <taxon>Micromonosporaceae</taxon>
        <taxon>Micromonospora</taxon>
    </lineage>
</organism>
<evidence type="ECO:0000313" key="2">
    <source>
        <dbReference type="Proteomes" id="UP000198226"/>
    </source>
</evidence>
<protein>
    <submittedName>
        <fullName evidence="1">Lipocalin-like domain-containing protein</fullName>
    </submittedName>
</protein>
<sequence>MLAEQDLTGTWRLVAHYYLEHDGAVSEGPLGDHADGLLIYREDGYMAASLLRTAPPVDGGGSPPATYLGSVDDYLGYSGRWRLRGNTVVHYVIIGSQPRVVGTEQVREVTLDDGVLRLTRHLGGPHDYVVMDWRRAEPAPPGYSAD</sequence>
<evidence type="ECO:0000313" key="1">
    <source>
        <dbReference type="EMBL" id="SCG47005.1"/>
    </source>
</evidence>
<dbReference type="OrthoDB" id="118834at2"/>
<reference evidence="2" key="1">
    <citation type="submission" date="2016-06" db="EMBL/GenBank/DDBJ databases">
        <authorList>
            <person name="Varghese N."/>
            <person name="Submissions Spin"/>
        </authorList>
    </citation>
    <scope>NUCLEOTIDE SEQUENCE [LARGE SCALE GENOMIC DNA]</scope>
    <source>
        <strain evidence="2">DSM 44983</strain>
    </source>
</reference>
<accession>A0A109IN89</accession>
<keyword evidence="2" id="KW-1185">Reference proteome</keyword>
<gene>
    <name evidence="1" type="ORF">GA0070623_1424</name>
</gene>
<dbReference type="Pfam" id="PF13924">
    <property type="entry name" value="Lipocalin_5"/>
    <property type="match status" value="1"/>
</dbReference>